<dbReference type="AlphaFoldDB" id="A0A1H4U8W3"/>
<evidence type="ECO:0000313" key="2">
    <source>
        <dbReference type="Proteomes" id="UP000182241"/>
    </source>
</evidence>
<protein>
    <submittedName>
        <fullName evidence="1">Uncharacterized protein</fullName>
    </submittedName>
</protein>
<dbReference type="STRING" id="57704.SAMN04489793_2818"/>
<keyword evidence="2" id="KW-1185">Reference proteome</keyword>
<name>A0A1H4U8W3_TSUTY</name>
<dbReference type="RefSeq" id="WP_068741776.1">
    <property type="nucleotide sequence ID" value="NZ_FNSA01000003.1"/>
</dbReference>
<gene>
    <name evidence="1" type="ORF">SAMN04489793_2818</name>
</gene>
<reference evidence="2" key="1">
    <citation type="submission" date="2016-10" db="EMBL/GenBank/DDBJ databases">
        <authorList>
            <person name="Varghese N."/>
            <person name="Submissions S."/>
        </authorList>
    </citation>
    <scope>NUCLEOTIDE SEQUENCE [LARGE SCALE GENOMIC DNA]</scope>
    <source>
        <strain evidence="2">DSM 44234</strain>
    </source>
</reference>
<sequence>MADTVWELTEYFEDAPAETTLFHSEAAAHADLAARARDGGLPEEYFDPSDSDTEIAITMLAFWRQEMVLELREVVR</sequence>
<proteinExistence type="predicted"/>
<accession>A0A1H4U8W3</accession>
<organism evidence="1 2">
    <name type="scientific">Tsukamurella tyrosinosolvens</name>
    <dbReference type="NCBI Taxonomy" id="57704"/>
    <lineage>
        <taxon>Bacteria</taxon>
        <taxon>Bacillati</taxon>
        <taxon>Actinomycetota</taxon>
        <taxon>Actinomycetes</taxon>
        <taxon>Mycobacteriales</taxon>
        <taxon>Tsukamurellaceae</taxon>
        <taxon>Tsukamurella</taxon>
    </lineage>
</organism>
<dbReference type="EMBL" id="FNSA01000003">
    <property type="protein sequence ID" value="SEC65155.1"/>
    <property type="molecule type" value="Genomic_DNA"/>
</dbReference>
<dbReference type="Proteomes" id="UP000182241">
    <property type="component" value="Unassembled WGS sequence"/>
</dbReference>
<evidence type="ECO:0000313" key="1">
    <source>
        <dbReference type="EMBL" id="SEC65155.1"/>
    </source>
</evidence>